<dbReference type="RefSeq" id="WP_110306379.1">
    <property type="nucleotide sequence ID" value="NZ_QJHK01000006.1"/>
</dbReference>
<sequence length="493" mass="54889">MTLLKYKKLLFVILILGLVSCSSPWDDKGDNGDANLNETLNEAISSTPETTEFGKLLTQTGYDKILAGSKTYTVFVPTNEALKAVSTTILNNPEALKKFVENHIALTSYSSVRNTNEERIKMLSDKYLTFEGSALIGDATITTPNHYTANGVYHIINKALAPKLNIWEYINTQTGTSAMSNYLLSLKEFSIYNADAIAKSTAVPGFLADSLSNSYLKNVYNLNNEKNSYTLFLMENDGFDAEVTKMKDYLIKPSNNPAVDSTAIYSKYFTVRDMAFPKAYTKDELPAALTSRFGVEFDVDKTQIVGEPIVLSNGIIYIMKKVEVKLEKRLVTTIIQGEKNNGGYYGVRSRILYRDKKGPANPLYPDGLYNDIMVELPNLAKFSLFYQANDMFSTKYKIYWRAINDRTANLFEQQLAIGGKIDQAATGFPLVNITKTFPIVIVPLNNYEEVEIGEFEYTTAGSSGLISLIGGTKSTSALTLDYLKFVPVVKIKN</sequence>
<feature type="signal peptide" evidence="1">
    <location>
        <begin position="1"/>
        <end position="24"/>
    </location>
</feature>
<dbReference type="InterPro" id="IPR050904">
    <property type="entry name" value="Adhesion/Biosynth-related"/>
</dbReference>
<evidence type="ECO:0000313" key="3">
    <source>
        <dbReference type="EMBL" id="PXY41144.1"/>
    </source>
</evidence>
<evidence type="ECO:0000256" key="1">
    <source>
        <dbReference type="SAM" id="SignalP"/>
    </source>
</evidence>
<feature type="chain" id="PRO_5015912531" description="FAS1 domain-containing protein" evidence="1">
    <location>
        <begin position="25"/>
        <end position="493"/>
    </location>
</feature>
<dbReference type="InterPro" id="IPR000782">
    <property type="entry name" value="FAS1_domain"/>
</dbReference>
<reference evidence="3 4" key="1">
    <citation type="submission" date="2018-05" db="EMBL/GenBank/DDBJ databases">
        <title>Flavobacterium sp. strain IMCC34759, incomplete genome.</title>
        <authorList>
            <person name="Joung Y."/>
            <person name="Cho J."/>
        </authorList>
    </citation>
    <scope>NUCLEOTIDE SEQUENCE [LARGE SCALE GENOMIC DNA]</scope>
    <source>
        <strain evidence="3 4">IMCC34759</strain>
    </source>
</reference>
<dbReference type="Proteomes" id="UP000247903">
    <property type="component" value="Unassembled WGS sequence"/>
</dbReference>
<dbReference type="SUPFAM" id="SSF82153">
    <property type="entry name" value="FAS1 domain"/>
    <property type="match status" value="1"/>
</dbReference>
<dbReference type="Gene3D" id="2.30.180.10">
    <property type="entry name" value="FAS1 domain"/>
    <property type="match status" value="1"/>
</dbReference>
<organism evidence="3 4">
    <name type="scientific">Flavobacterium cheongpyeongense</name>
    <dbReference type="NCBI Taxonomy" id="2212651"/>
    <lineage>
        <taxon>Bacteria</taxon>
        <taxon>Pseudomonadati</taxon>
        <taxon>Bacteroidota</taxon>
        <taxon>Flavobacteriia</taxon>
        <taxon>Flavobacteriales</taxon>
        <taxon>Flavobacteriaceae</taxon>
        <taxon>Flavobacterium</taxon>
    </lineage>
</organism>
<gene>
    <name evidence="3" type="ORF">DMB65_09320</name>
</gene>
<dbReference type="PANTHER" id="PTHR10900:SF77">
    <property type="entry name" value="FI19380P1"/>
    <property type="match status" value="1"/>
</dbReference>
<protein>
    <recommendedName>
        <fullName evidence="2">FAS1 domain-containing protein</fullName>
    </recommendedName>
</protein>
<keyword evidence="4" id="KW-1185">Reference proteome</keyword>
<evidence type="ECO:0000259" key="2">
    <source>
        <dbReference type="PROSITE" id="PS50213"/>
    </source>
</evidence>
<dbReference type="EMBL" id="QJHK01000006">
    <property type="protein sequence ID" value="PXY41144.1"/>
    <property type="molecule type" value="Genomic_DNA"/>
</dbReference>
<name>A0A2V4C4L8_9FLAO</name>
<evidence type="ECO:0000313" key="4">
    <source>
        <dbReference type="Proteomes" id="UP000247903"/>
    </source>
</evidence>
<dbReference type="OrthoDB" id="831756at2"/>
<dbReference type="InterPro" id="IPR036378">
    <property type="entry name" value="FAS1_dom_sf"/>
</dbReference>
<proteinExistence type="predicted"/>
<dbReference type="PROSITE" id="PS51257">
    <property type="entry name" value="PROKAR_LIPOPROTEIN"/>
    <property type="match status" value="1"/>
</dbReference>
<dbReference type="SMART" id="SM00554">
    <property type="entry name" value="FAS1"/>
    <property type="match status" value="1"/>
</dbReference>
<comment type="caution">
    <text evidence="3">The sequence shown here is derived from an EMBL/GenBank/DDBJ whole genome shotgun (WGS) entry which is preliminary data.</text>
</comment>
<keyword evidence="1" id="KW-0732">Signal</keyword>
<feature type="domain" description="FAS1" evidence="2">
    <location>
        <begin position="37"/>
        <end position="160"/>
    </location>
</feature>
<dbReference type="Pfam" id="PF02469">
    <property type="entry name" value="Fasciclin"/>
    <property type="match status" value="1"/>
</dbReference>
<dbReference type="PANTHER" id="PTHR10900">
    <property type="entry name" value="PERIOSTIN-RELATED"/>
    <property type="match status" value="1"/>
</dbReference>
<dbReference type="AlphaFoldDB" id="A0A2V4C4L8"/>
<dbReference type="PROSITE" id="PS50213">
    <property type="entry name" value="FAS1"/>
    <property type="match status" value="1"/>
</dbReference>
<accession>A0A2V4C4L8</accession>